<proteinExistence type="predicted"/>
<feature type="region of interest" description="Disordered" evidence="1">
    <location>
        <begin position="230"/>
        <end position="294"/>
    </location>
</feature>
<dbReference type="Proteomes" id="UP000644727">
    <property type="component" value="Unassembled WGS sequence"/>
</dbReference>
<dbReference type="EMBL" id="JADEYR010000005">
    <property type="protein sequence ID" value="MBE9403916.1"/>
    <property type="molecule type" value="Genomic_DNA"/>
</dbReference>
<feature type="compositionally biased region" description="Basic and acidic residues" evidence="1">
    <location>
        <begin position="20"/>
        <end position="34"/>
    </location>
</feature>
<protein>
    <recommendedName>
        <fullName evidence="4">DUF2786 domain-containing protein</fullName>
    </recommendedName>
</protein>
<accession>A0ABR9W0G1</accession>
<name>A0ABR9W0G1_9MICO</name>
<dbReference type="RefSeq" id="WP_193865657.1">
    <property type="nucleotide sequence ID" value="NZ_JADEYR010000005.1"/>
</dbReference>
<sequence length="360" mass="38694">MSKLDALRGKLPRRSPGTPKRSDQERRPARRRNDPAVLAAGEALADAREVFGDVPRGADADQLVRRARRLMRQAALDEFAREGVSLVQLPQQWGRAELRRADVPGDAAFQSFVSEVLAAIDIAPSLLERDDAIELTRAPSSADAYGLSLEVAADLASFLLTRAWRMERGAHAAQAATEQGVGFEAERDRSLPGEEEYVTEQAGRIREEVRTALVRVVTVPLELKEADDKHRRIEERRTGRAEADDSTGTRPRVSAGTGGGRTSTGKAWTAATSSAGEGSTGPADDDGGTEDGAPRRGIAEQVAALNGFATSDTGRKTFEVMRTVGERAFDMYQQREASREDGGGSGAGGSGRTRKRPPSS</sequence>
<comment type="caution">
    <text evidence="2">The sequence shown here is derived from an EMBL/GenBank/DDBJ whole genome shotgun (WGS) entry which is preliminary data.</text>
</comment>
<keyword evidence="3" id="KW-1185">Reference proteome</keyword>
<feature type="region of interest" description="Disordered" evidence="1">
    <location>
        <begin position="329"/>
        <end position="360"/>
    </location>
</feature>
<feature type="region of interest" description="Disordered" evidence="1">
    <location>
        <begin position="1"/>
        <end position="36"/>
    </location>
</feature>
<gene>
    <name evidence="2" type="ORF">IOE58_06850</name>
</gene>
<evidence type="ECO:0000313" key="3">
    <source>
        <dbReference type="Proteomes" id="UP000644727"/>
    </source>
</evidence>
<organism evidence="2 3">
    <name type="scientific">Brachybacterium epidermidis</name>
    <dbReference type="NCBI Taxonomy" id="2781983"/>
    <lineage>
        <taxon>Bacteria</taxon>
        <taxon>Bacillati</taxon>
        <taxon>Actinomycetota</taxon>
        <taxon>Actinomycetes</taxon>
        <taxon>Micrococcales</taxon>
        <taxon>Dermabacteraceae</taxon>
        <taxon>Brachybacterium</taxon>
    </lineage>
</organism>
<evidence type="ECO:0000313" key="2">
    <source>
        <dbReference type="EMBL" id="MBE9403916.1"/>
    </source>
</evidence>
<feature type="compositionally biased region" description="Basic and acidic residues" evidence="1">
    <location>
        <begin position="230"/>
        <end position="243"/>
    </location>
</feature>
<feature type="region of interest" description="Disordered" evidence="1">
    <location>
        <begin position="177"/>
        <end position="198"/>
    </location>
</feature>
<evidence type="ECO:0008006" key="4">
    <source>
        <dbReference type="Google" id="ProtNLM"/>
    </source>
</evidence>
<reference evidence="2 3" key="1">
    <citation type="submission" date="2020-10" db="EMBL/GenBank/DDBJ databases">
        <title>Draft genome and description of Brachybacterium epidermidis sp nov.</title>
        <authorList>
            <person name="Boxberger M."/>
            <person name="La Scola B."/>
        </authorList>
    </citation>
    <scope>NUCLEOTIDE SEQUENCE [LARGE SCALE GENOMIC DNA]</scope>
    <source>
        <strain evidence="2 3">Marseille-Q2903</strain>
    </source>
</reference>
<evidence type="ECO:0000256" key="1">
    <source>
        <dbReference type="SAM" id="MobiDB-lite"/>
    </source>
</evidence>